<evidence type="ECO:0000259" key="12">
    <source>
        <dbReference type="PROSITE" id="PS51285"/>
    </source>
</evidence>
<proteinExistence type="inferred from homology"/>
<dbReference type="SMART" id="SM00220">
    <property type="entry name" value="S_TKc"/>
    <property type="match status" value="1"/>
</dbReference>
<dbReference type="InterPro" id="IPR000719">
    <property type="entry name" value="Prot_kinase_dom"/>
</dbReference>
<feature type="binding site" evidence="8">
    <location>
        <position position="143"/>
    </location>
    <ligand>
        <name>ATP</name>
        <dbReference type="ChEBI" id="CHEBI:30616"/>
    </ligand>
</feature>
<dbReference type="SUPFAM" id="SSF50729">
    <property type="entry name" value="PH domain-like"/>
    <property type="match status" value="1"/>
</dbReference>
<keyword evidence="6 13" id="KW-0418">Kinase</keyword>
<gene>
    <name evidence="13" type="ORF">TVAG_325790</name>
</gene>
<dbReference type="Gene3D" id="2.30.29.30">
    <property type="entry name" value="Pleckstrin-homology domain (PH domain)/Phosphotyrosine-binding domain (PTB)"/>
    <property type="match status" value="1"/>
</dbReference>
<comment type="similarity">
    <text evidence="1">Belongs to the protein kinase superfamily. AGC Ser/Thr protein kinase family. RAC subfamily.</text>
</comment>
<dbReference type="InterPro" id="IPR017441">
    <property type="entry name" value="Protein_kinase_ATP_BS"/>
</dbReference>
<dbReference type="InterPro" id="IPR045270">
    <property type="entry name" value="STKc_AGC"/>
</dbReference>
<keyword evidence="4" id="KW-0808">Transferase</keyword>
<feature type="domain" description="PH" evidence="10">
    <location>
        <begin position="7"/>
        <end position="104"/>
    </location>
</feature>
<evidence type="ECO:0000256" key="2">
    <source>
        <dbReference type="ARBA" id="ARBA00022527"/>
    </source>
</evidence>
<keyword evidence="5 8" id="KW-0547">Nucleotide-binding</keyword>
<dbReference type="PROSITE" id="PS00107">
    <property type="entry name" value="PROTEIN_KINASE_ATP"/>
    <property type="match status" value="1"/>
</dbReference>
<dbReference type="InParanoid" id="A2EWI0"/>
<dbReference type="CDD" id="cd00821">
    <property type="entry name" value="PH"/>
    <property type="match status" value="1"/>
</dbReference>
<dbReference type="InterPro" id="IPR000961">
    <property type="entry name" value="AGC-kinase_C"/>
</dbReference>
<dbReference type="GO" id="GO:0005524">
    <property type="term" value="F:ATP binding"/>
    <property type="evidence" value="ECO:0007669"/>
    <property type="project" value="UniProtKB-UniRule"/>
</dbReference>
<evidence type="ECO:0000256" key="1">
    <source>
        <dbReference type="ARBA" id="ARBA00006935"/>
    </source>
</evidence>
<keyword evidence="3" id="KW-0597">Phosphoprotein</keyword>
<feature type="domain" description="Protein kinase" evidence="11">
    <location>
        <begin position="114"/>
        <end position="365"/>
    </location>
</feature>
<dbReference type="SMR" id="A2EWI0"/>
<dbReference type="eggNOG" id="KOG0598">
    <property type="taxonomic scope" value="Eukaryota"/>
</dbReference>
<keyword evidence="7 8" id="KW-0067">ATP-binding</keyword>
<dbReference type="FunFam" id="2.30.29.30:FF:000350">
    <property type="entry name" value="AGC family protein kinase"/>
    <property type="match status" value="1"/>
</dbReference>
<sequence length="453" mass="52437">MEESSDHDDMTGEFYKKGSKYGFWHKRFCVLRIQDMKLLVYIDKEKTKLDRAITITSDTECILDDDHKHPSFTISGNNIKSIRLSTDDLGIVNSWVTTIRTITMQTPQLSMNDFKVISVIGRGFYGKVTLCELKKTHDVYAIKSVHKSRLLKEHKSSTVITERNILMHIDHPFIVHIYFAFQTSSKVYMGFEYIPGGDLAFHLNNTSKFTFNDIKLFIAELALAIDYIHQRKIVYRDLKPENILIDEEGHLKLTDFGLVKNIAYSNGTKSFCGTPEYIAPEVIRGEKYGTKIDWWALGILAFNLLYGKTPWNDENQDKLFNMILNDKIIFPDNAKPNEIDLITHLLNKDPSQRKDMKYLVHHPFFEGLDFNSVLEMKYQHDFRPIIINLNVATNFDREFLDEPIIDSLGTPVQQEMNAFDGFSFVADPKEDITKYNYQYELPSASVKSSTIEE</sequence>
<dbReference type="InterPro" id="IPR008271">
    <property type="entry name" value="Ser/Thr_kinase_AS"/>
</dbReference>
<evidence type="ECO:0000259" key="10">
    <source>
        <dbReference type="PROSITE" id="PS50003"/>
    </source>
</evidence>
<dbReference type="RefSeq" id="XP_001315230.1">
    <property type="nucleotide sequence ID" value="XM_001315195.1"/>
</dbReference>
<evidence type="ECO:0000256" key="8">
    <source>
        <dbReference type="PROSITE-ProRule" id="PRU10141"/>
    </source>
</evidence>
<dbReference type="SUPFAM" id="SSF56112">
    <property type="entry name" value="Protein kinase-like (PK-like)"/>
    <property type="match status" value="1"/>
</dbReference>
<evidence type="ECO:0000256" key="6">
    <source>
        <dbReference type="ARBA" id="ARBA00022777"/>
    </source>
</evidence>
<dbReference type="OMA" id="NILMHID"/>
<dbReference type="InterPro" id="IPR011993">
    <property type="entry name" value="PH-like_dom_sf"/>
</dbReference>
<dbReference type="AlphaFoldDB" id="A2EWI0"/>
<feature type="domain" description="AGC-kinase C-terminal" evidence="12">
    <location>
        <begin position="366"/>
        <end position="434"/>
    </location>
</feature>
<dbReference type="VEuPathDB" id="TrichDB:TVAGG3_0877260"/>
<dbReference type="Pfam" id="PF00069">
    <property type="entry name" value="Pkinase"/>
    <property type="match status" value="1"/>
</dbReference>
<dbReference type="GO" id="GO:0004674">
    <property type="term" value="F:protein serine/threonine kinase activity"/>
    <property type="evidence" value="ECO:0000318"/>
    <property type="project" value="GO_Central"/>
</dbReference>
<evidence type="ECO:0000256" key="9">
    <source>
        <dbReference type="RuleBase" id="RU000304"/>
    </source>
</evidence>
<evidence type="ECO:0000256" key="7">
    <source>
        <dbReference type="ARBA" id="ARBA00022840"/>
    </source>
</evidence>
<keyword evidence="14" id="KW-1185">Reference proteome</keyword>
<dbReference type="Gene3D" id="1.10.510.10">
    <property type="entry name" value="Transferase(Phosphotransferase) domain 1"/>
    <property type="match status" value="1"/>
</dbReference>
<evidence type="ECO:0000256" key="5">
    <source>
        <dbReference type="ARBA" id="ARBA00022741"/>
    </source>
</evidence>
<dbReference type="PROSITE" id="PS50003">
    <property type="entry name" value="PH_DOMAIN"/>
    <property type="match status" value="1"/>
</dbReference>
<dbReference type="InterPro" id="IPR001849">
    <property type="entry name" value="PH_domain"/>
</dbReference>
<dbReference type="FunFam" id="3.30.200.20:FF:000628">
    <property type="entry name" value="AGC family protein kinase"/>
    <property type="match status" value="1"/>
</dbReference>
<evidence type="ECO:0000256" key="3">
    <source>
        <dbReference type="ARBA" id="ARBA00022553"/>
    </source>
</evidence>
<dbReference type="PROSITE" id="PS51285">
    <property type="entry name" value="AGC_KINASE_CTER"/>
    <property type="match status" value="1"/>
</dbReference>
<reference evidence="13" key="1">
    <citation type="submission" date="2006-10" db="EMBL/GenBank/DDBJ databases">
        <authorList>
            <person name="Amadeo P."/>
            <person name="Zhao Q."/>
            <person name="Wortman J."/>
            <person name="Fraser-Liggett C."/>
            <person name="Carlton J."/>
        </authorList>
    </citation>
    <scope>NUCLEOTIDE SEQUENCE</scope>
    <source>
        <strain evidence="13">G3</strain>
    </source>
</reference>
<reference evidence="13" key="2">
    <citation type="journal article" date="2007" name="Science">
        <title>Draft genome sequence of the sexually transmitted pathogen Trichomonas vaginalis.</title>
        <authorList>
            <person name="Carlton J.M."/>
            <person name="Hirt R.P."/>
            <person name="Silva J.C."/>
            <person name="Delcher A.L."/>
            <person name="Schatz M."/>
            <person name="Zhao Q."/>
            <person name="Wortman J.R."/>
            <person name="Bidwell S.L."/>
            <person name="Alsmark U.C.M."/>
            <person name="Besteiro S."/>
            <person name="Sicheritz-Ponten T."/>
            <person name="Noel C.J."/>
            <person name="Dacks J.B."/>
            <person name="Foster P.G."/>
            <person name="Simillion C."/>
            <person name="Van de Peer Y."/>
            <person name="Miranda-Saavedra D."/>
            <person name="Barton G.J."/>
            <person name="Westrop G.D."/>
            <person name="Mueller S."/>
            <person name="Dessi D."/>
            <person name="Fiori P.L."/>
            <person name="Ren Q."/>
            <person name="Paulsen I."/>
            <person name="Zhang H."/>
            <person name="Bastida-Corcuera F.D."/>
            <person name="Simoes-Barbosa A."/>
            <person name="Brown M.T."/>
            <person name="Hayes R.D."/>
            <person name="Mukherjee M."/>
            <person name="Okumura C.Y."/>
            <person name="Schneider R."/>
            <person name="Smith A.J."/>
            <person name="Vanacova S."/>
            <person name="Villalvazo M."/>
            <person name="Haas B.J."/>
            <person name="Pertea M."/>
            <person name="Feldblyum T.V."/>
            <person name="Utterback T.R."/>
            <person name="Shu C.L."/>
            <person name="Osoegawa K."/>
            <person name="de Jong P.J."/>
            <person name="Hrdy I."/>
            <person name="Horvathova L."/>
            <person name="Zubacova Z."/>
            <person name="Dolezal P."/>
            <person name="Malik S.B."/>
            <person name="Logsdon J.M. Jr."/>
            <person name="Henze K."/>
            <person name="Gupta A."/>
            <person name="Wang C.C."/>
            <person name="Dunne R.L."/>
            <person name="Upcroft J.A."/>
            <person name="Upcroft P."/>
            <person name="White O."/>
            <person name="Salzberg S.L."/>
            <person name="Tang P."/>
            <person name="Chiu C.-H."/>
            <person name="Lee Y.-S."/>
            <person name="Embley T.M."/>
            <person name="Coombs G.H."/>
            <person name="Mottram J.C."/>
            <person name="Tachezy J."/>
            <person name="Fraser-Liggett C.M."/>
            <person name="Johnson P.J."/>
        </authorList>
    </citation>
    <scope>NUCLEOTIDE SEQUENCE [LARGE SCALE GENOMIC DNA]</scope>
    <source>
        <strain evidence="13">G3</strain>
    </source>
</reference>
<dbReference type="PROSITE" id="PS00108">
    <property type="entry name" value="PROTEIN_KINASE_ST"/>
    <property type="match status" value="1"/>
</dbReference>
<dbReference type="PROSITE" id="PS50011">
    <property type="entry name" value="PROTEIN_KINASE_DOM"/>
    <property type="match status" value="1"/>
</dbReference>
<protein>
    <submittedName>
        <fullName evidence="13">AGC family protein kinase</fullName>
    </submittedName>
</protein>
<dbReference type="Proteomes" id="UP000001542">
    <property type="component" value="Unassembled WGS sequence"/>
</dbReference>
<organism evidence="13 14">
    <name type="scientific">Trichomonas vaginalis (strain ATCC PRA-98 / G3)</name>
    <dbReference type="NCBI Taxonomy" id="412133"/>
    <lineage>
        <taxon>Eukaryota</taxon>
        <taxon>Metamonada</taxon>
        <taxon>Parabasalia</taxon>
        <taxon>Trichomonadida</taxon>
        <taxon>Trichomonadidae</taxon>
        <taxon>Trichomonas</taxon>
    </lineage>
</organism>
<name>A2EWI0_TRIV3</name>
<dbReference type="GO" id="GO:0035556">
    <property type="term" value="P:intracellular signal transduction"/>
    <property type="evidence" value="ECO:0000318"/>
    <property type="project" value="GO_Central"/>
</dbReference>
<dbReference type="OrthoDB" id="354826at2759"/>
<evidence type="ECO:0000313" key="14">
    <source>
        <dbReference type="Proteomes" id="UP000001542"/>
    </source>
</evidence>
<dbReference type="KEGG" id="tva:4760847"/>
<dbReference type="Gene3D" id="3.30.200.20">
    <property type="entry name" value="Phosphorylase Kinase, domain 1"/>
    <property type="match status" value="1"/>
</dbReference>
<dbReference type="EMBL" id="DS113518">
    <property type="protein sequence ID" value="EAY03007.1"/>
    <property type="molecule type" value="Genomic_DNA"/>
</dbReference>
<keyword evidence="2 9" id="KW-0723">Serine/threonine-protein kinase</keyword>
<dbReference type="InterPro" id="IPR011009">
    <property type="entry name" value="Kinase-like_dom_sf"/>
</dbReference>
<dbReference type="STRING" id="5722.A2EWI0"/>
<accession>A2EWI0</accession>
<evidence type="ECO:0000313" key="13">
    <source>
        <dbReference type="EMBL" id="EAY03007.1"/>
    </source>
</evidence>
<dbReference type="VEuPathDB" id="TrichDB:TVAG_325790"/>
<evidence type="ECO:0000256" key="4">
    <source>
        <dbReference type="ARBA" id="ARBA00022679"/>
    </source>
</evidence>
<dbReference type="CDD" id="cd05123">
    <property type="entry name" value="STKc_AGC"/>
    <property type="match status" value="1"/>
</dbReference>
<dbReference type="PANTHER" id="PTHR24351">
    <property type="entry name" value="RIBOSOMAL PROTEIN S6 KINASE"/>
    <property type="match status" value="1"/>
</dbReference>
<evidence type="ECO:0000259" key="11">
    <source>
        <dbReference type="PROSITE" id="PS50011"/>
    </source>
</evidence>
<dbReference type="FunFam" id="1.10.510.10:FF:000008">
    <property type="entry name" value="Non-specific serine/threonine protein kinase"/>
    <property type="match status" value="1"/>
</dbReference>